<keyword evidence="1" id="KW-1133">Transmembrane helix</keyword>
<dbReference type="STRING" id="797302.Halru_3044"/>
<dbReference type="InterPro" id="IPR051784">
    <property type="entry name" value="Nod_factor_ABC_transporter"/>
</dbReference>
<dbReference type="eggNOG" id="arCOG01465">
    <property type="taxonomic scope" value="Archaea"/>
</dbReference>
<evidence type="ECO:0000256" key="1">
    <source>
        <dbReference type="SAM" id="Phobius"/>
    </source>
</evidence>
<feature type="transmembrane region" description="Helical" evidence="1">
    <location>
        <begin position="104"/>
        <end position="129"/>
    </location>
</feature>
<dbReference type="Proteomes" id="UP000010846">
    <property type="component" value="Chromosome"/>
</dbReference>
<feature type="transmembrane region" description="Helical" evidence="1">
    <location>
        <begin position="65"/>
        <end position="83"/>
    </location>
</feature>
<dbReference type="KEGG" id="hru:Halru_3044"/>
<evidence type="ECO:0000313" key="3">
    <source>
        <dbReference type="Proteomes" id="UP000010846"/>
    </source>
</evidence>
<feature type="transmembrane region" description="Helical" evidence="1">
    <location>
        <begin position="141"/>
        <end position="166"/>
    </location>
</feature>
<evidence type="ECO:0008006" key="4">
    <source>
        <dbReference type="Google" id="ProtNLM"/>
    </source>
</evidence>
<dbReference type="PANTHER" id="PTHR43229:SF6">
    <property type="entry name" value="ABC-TYPE MULTIDRUG TRANSPORT SYSTEM, PERMEASE COMPONENT"/>
    <property type="match status" value="1"/>
</dbReference>
<dbReference type="EMBL" id="CP003050">
    <property type="protein sequence ID" value="AGB17610.1"/>
    <property type="molecule type" value="Genomic_DNA"/>
</dbReference>
<protein>
    <recommendedName>
        <fullName evidence="4">ABC-2 type transporter</fullName>
    </recommendedName>
</protein>
<feature type="transmembrane region" description="Helical" evidence="1">
    <location>
        <begin position="225"/>
        <end position="247"/>
    </location>
</feature>
<dbReference type="OrthoDB" id="312397at2157"/>
<organism evidence="2 3">
    <name type="scientific">Halovivax ruber (strain DSM 18193 / JCM 13892 / XH-70)</name>
    <dbReference type="NCBI Taxonomy" id="797302"/>
    <lineage>
        <taxon>Archaea</taxon>
        <taxon>Methanobacteriati</taxon>
        <taxon>Methanobacteriota</taxon>
        <taxon>Stenosarchaea group</taxon>
        <taxon>Halobacteria</taxon>
        <taxon>Halobacteriales</taxon>
        <taxon>Natrialbaceae</taxon>
        <taxon>Halovivax</taxon>
    </lineage>
</organism>
<keyword evidence="1" id="KW-0472">Membrane</keyword>
<keyword evidence="3" id="KW-1185">Reference proteome</keyword>
<dbReference type="RefSeq" id="WP_015302195.1">
    <property type="nucleotide sequence ID" value="NC_019964.1"/>
</dbReference>
<accession>L0IDH0</accession>
<keyword evidence="1" id="KW-0812">Transmembrane</keyword>
<feature type="transmembrane region" description="Helical" evidence="1">
    <location>
        <begin position="24"/>
        <end position="45"/>
    </location>
</feature>
<name>L0IDH0_HALRX</name>
<dbReference type="HOGENOM" id="CLU_078424_0_0_2"/>
<evidence type="ECO:0000313" key="2">
    <source>
        <dbReference type="EMBL" id="AGB17610.1"/>
    </source>
</evidence>
<gene>
    <name evidence="2" type="ordered locus">Halru_3044</name>
</gene>
<dbReference type="PANTHER" id="PTHR43229">
    <property type="entry name" value="NODULATION PROTEIN J"/>
    <property type="match status" value="1"/>
</dbReference>
<proteinExistence type="predicted"/>
<feature type="transmembrane region" description="Helical" evidence="1">
    <location>
        <begin position="173"/>
        <end position="195"/>
    </location>
</feature>
<reference evidence="2" key="1">
    <citation type="submission" date="2011-09" db="EMBL/GenBank/DDBJ databases">
        <title>Complete sequence of Halovivax ruber XH-70.</title>
        <authorList>
            <consortium name="US DOE Joint Genome Institute"/>
            <person name="Lucas S."/>
            <person name="Han J."/>
            <person name="Lapidus A."/>
            <person name="Cheng J.-F."/>
            <person name="Goodwin L."/>
            <person name="Pitluck S."/>
            <person name="Peters L."/>
            <person name="Mikhailova N."/>
            <person name="Davenport K."/>
            <person name="Detter J.C."/>
            <person name="Han C."/>
            <person name="Tapia R."/>
            <person name="Land M."/>
            <person name="Hauser L."/>
            <person name="Kyrpides N."/>
            <person name="Ivanova N."/>
            <person name="Pagani I."/>
            <person name="Sproer C."/>
            <person name="Anderson I."/>
            <person name="Woyke T."/>
        </authorList>
    </citation>
    <scope>NUCLEOTIDE SEQUENCE</scope>
    <source>
        <strain evidence="2">XH-70</strain>
    </source>
</reference>
<dbReference type="GeneID" id="14378116"/>
<dbReference type="AlphaFoldDB" id="L0IDH0"/>
<sequence length="259" mass="28714">MNPNASYVLLRAQIRKRIALLKRYPFNTVSQIATIYVFFLIIFFAGNAFSQFAITDHLEGIIVGYFYWTMAVGAYQSYTGSLIDEAQWGTLEQLFMSRYSFGAINATIIVVFILETFVWGGIILVLMVLTTGVTLHIDLLTIVPILVLSLSGPIAISLILGGLALLFKRVENIFTIVQFLFVGLVAAPVDSFPWLKWLPISLGSALLQRSMEGGYRLYELPAADLALLVGQSIAFLAIGYAIFIALLNRARKKGVMGHY</sequence>